<protein>
    <recommendedName>
        <fullName evidence="7 10">Peroxisomal membrane protein PEX14</fullName>
    </recommendedName>
    <alternativeName>
        <fullName evidence="8 10">Peroxin-14</fullName>
    </alternativeName>
</protein>
<accession>A0AAV0SXV7</accession>
<feature type="region of interest" description="Disordered" evidence="12">
    <location>
        <begin position="419"/>
        <end position="465"/>
    </location>
</feature>
<dbReference type="Pfam" id="PF09409">
    <property type="entry name" value="PUB"/>
    <property type="match status" value="1"/>
</dbReference>
<keyword evidence="3 10" id="KW-0653">Protein transport</keyword>
<evidence type="ECO:0000256" key="6">
    <source>
        <dbReference type="ARBA" id="ARBA00023140"/>
    </source>
</evidence>
<comment type="function">
    <text evidence="10">Component of the PEX13-PEX14 docking complex, a translocon channel that specifically mediates the import of peroxisomal cargo proteins bound to PEX5 receptor. The PEX13-PEX14 docking complex forms a large import pore which can be opened to a diameter of about 9 nm. Mechanistically, PEX5 receptor along with cargo proteins associates with the PEX14 subunit of the PEX13-PEX14 docking complex in the cytosol, leading to the insertion of the receptor into the organelle membrane with the concomitant translocation of the cargo into the peroxisome matrix.</text>
</comment>
<evidence type="ECO:0000256" key="1">
    <source>
        <dbReference type="ARBA" id="ARBA00005443"/>
    </source>
</evidence>
<feature type="transmembrane region" description="Helical" evidence="13">
    <location>
        <begin position="97"/>
        <end position="119"/>
    </location>
</feature>
<dbReference type="GO" id="GO:1990429">
    <property type="term" value="C:peroxisomal importomer complex"/>
    <property type="evidence" value="ECO:0007669"/>
    <property type="project" value="TreeGrafter"/>
</dbReference>
<dbReference type="Pfam" id="PF04695">
    <property type="entry name" value="Pex14_N"/>
    <property type="match status" value="1"/>
</dbReference>
<keyword evidence="4" id="KW-0811">Translocation</keyword>
<evidence type="ECO:0000256" key="9">
    <source>
        <dbReference type="ARBA" id="ARBA00046271"/>
    </source>
</evidence>
<feature type="compositionally biased region" description="Basic and acidic residues" evidence="12">
    <location>
        <begin position="505"/>
        <end position="514"/>
    </location>
</feature>
<keyword evidence="5 10" id="KW-0472">Membrane</keyword>
<dbReference type="GO" id="GO:0005778">
    <property type="term" value="C:peroxisomal membrane"/>
    <property type="evidence" value="ECO:0007669"/>
    <property type="project" value="UniProtKB-SubCell"/>
</dbReference>
<evidence type="ECO:0000256" key="11">
    <source>
        <dbReference type="SAM" id="Coils"/>
    </source>
</evidence>
<evidence type="ECO:0000256" key="13">
    <source>
        <dbReference type="SAM" id="Phobius"/>
    </source>
</evidence>
<dbReference type="EMBL" id="CANTFL010000056">
    <property type="protein sequence ID" value="CAI5710187.1"/>
    <property type="molecule type" value="Genomic_DNA"/>
</dbReference>
<keyword evidence="13" id="KW-1133">Transmembrane helix</keyword>
<comment type="similarity">
    <text evidence="1 10">Belongs to the peroxin-14 family.</text>
</comment>
<feature type="compositionally biased region" description="Polar residues" evidence="12">
    <location>
        <begin position="445"/>
        <end position="457"/>
    </location>
</feature>
<feature type="compositionally biased region" description="Basic and acidic residues" evidence="12">
    <location>
        <begin position="244"/>
        <end position="259"/>
    </location>
</feature>
<gene>
    <name evidence="17" type="ORF">HBR001_LOCUS420</name>
</gene>
<keyword evidence="11" id="KW-0175">Coiled coil</keyword>
<feature type="region of interest" description="Disordered" evidence="12">
    <location>
        <begin position="236"/>
        <end position="269"/>
    </location>
</feature>
<comment type="caution">
    <text evidence="17">The sequence shown here is derived from an EMBL/GenBank/DDBJ whole genome shotgun (WGS) entry which is preliminary data.</text>
</comment>
<organism evidence="17 18">
    <name type="scientific">Hyaloperonospora brassicae</name>
    <name type="common">Brassica downy mildew</name>
    <name type="synonym">Peronospora brassicae</name>
    <dbReference type="NCBI Taxonomy" id="162125"/>
    <lineage>
        <taxon>Eukaryota</taxon>
        <taxon>Sar</taxon>
        <taxon>Stramenopiles</taxon>
        <taxon>Oomycota</taxon>
        <taxon>Peronosporomycetes</taxon>
        <taxon>Peronosporales</taxon>
        <taxon>Peronosporaceae</taxon>
        <taxon>Hyaloperonospora</taxon>
    </lineage>
</organism>
<dbReference type="Gene3D" id="1.10.10.10">
    <property type="entry name" value="Winged helix-like DNA-binding domain superfamily/Winged helix DNA-binding domain"/>
    <property type="match status" value="1"/>
</dbReference>
<evidence type="ECO:0000259" key="15">
    <source>
        <dbReference type="Pfam" id="PF09409"/>
    </source>
</evidence>
<dbReference type="Pfam" id="PF17733">
    <property type="entry name" value="KPWE_dom"/>
    <property type="match status" value="1"/>
</dbReference>
<dbReference type="InterPro" id="IPR036388">
    <property type="entry name" value="WH-like_DNA-bd_sf"/>
</dbReference>
<dbReference type="AlphaFoldDB" id="A0AAV0SXV7"/>
<dbReference type="CDD" id="cd09212">
    <property type="entry name" value="PUB"/>
    <property type="match status" value="1"/>
</dbReference>
<evidence type="ECO:0000313" key="18">
    <source>
        <dbReference type="Proteomes" id="UP001162031"/>
    </source>
</evidence>
<evidence type="ECO:0000259" key="16">
    <source>
        <dbReference type="Pfam" id="PF17733"/>
    </source>
</evidence>
<dbReference type="Gene3D" id="1.20.58.2190">
    <property type="match status" value="1"/>
</dbReference>
<keyword evidence="2 10" id="KW-0813">Transport</keyword>
<evidence type="ECO:0000256" key="7">
    <source>
        <dbReference type="ARBA" id="ARBA00029502"/>
    </source>
</evidence>
<dbReference type="InterPro" id="IPR040554">
    <property type="entry name" value="KPWE_PEX14_dom"/>
</dbReference>
<evidence type="ECO:0000259" key="14">
    <source>
        <dbReference type="Pfam" id="PF04695"/>
    </source>
</evidence>
<evidence type="ECO:0000256" key="12">
    <source>
        <dbReference type="SAM" id="MobiDB-lite"/>
    </source>
</evidence>
<proteinExistence type="inferred from homology"/>
<reference evidence="17" key="1">
    <citation type="submission" date="2022-12" db="EMBL/GenBank/DDBJ databases">
        <authorList>
            <person name="Webb A."/>
        </authorList>
    </citation>
    <scope>NUCLEOTIDE SEQUENCE</scope>
    <source>
        <strain evidence="17">Hp1</strain>
    </source>
</reference>
<dbReference type="InterPro" id="IPR018997">
    <property type="entry name" value="PUB_domain"/>
</dbReference>
<evidence type="ECO:0000256" key="5">
    <source>
        <dbReference type="ARBA" id="ARBA00023136"/>
    </source>
</evidence>
<keyword evidence="13" id="KW-0812">Transmembrane</keyword>
<evidence type="ECO:0000313" key="17">
    <source>
        <dbReference type="EMBL" id="CAI5710187.1"/>
    </source>
</evidence>
<feature type="domain" description="Peroxisomal membrane protein PEX14-like KPWE" evidence="16">
    <location>
        <begin position="529"/>
        <end position="582"/>
    </location>
</feature>
<feature type="coiled-coil region" evidence="11">
    <location>
        <begin position="161"/>
        <end position="195"/>
    </location>
</feature>
<evidence type="ECO:0000256" key="3">
    <source>
        <dbReference type="ARBA" id="ARBA00022927"/>
    </source>
</evidence>
<keyword evidence="6 10" id="KW-0576">Peroxisome</keyword>
<sequence>MREELVENGLKFLQHPSVQSTPLSERATFLEGKGMTKEEIQAAIERHEKSGTAAAPNSLPLQQQQIHSQRAQQAVGLGAMPTSAAVPMMPYRAQYPAYVRVLWTVSSLIGAASIVTFIWNYAVDLGYIPWLRPTPLLLKASAVQEEKENAAKKDEALLAELSSVAAAIQEQTNELAKLTRSLDEKERDLQNKTLLDAHVNSTLREHGNAQSIAELRAEISTLKALLLAKRTKSTSDVDANVKATSEDATRESLSTREATDGSTLVDRQKQQPAVVSHTMQKAERMQTALKKLRTENSLGQLKSAAGILSMYVKNLVENPDVPRYRRIAPGNANFKQKVEPLKHHEELLKSIGFEAAGLNLEWKWHAASKSTGAFDENIAILRALLKALQSLASADACSNLSLEEIAHASLEEFYAQRDQKRTETATMNSTSTNTVSGPAFVEEQCSATQESTTERMFSSSRVSSDPTSTSFNAFMARLEQQTSVSNAVNAGGLESDAIPTSSRVKSRDDEDKMMPDSATNSTVAADGPSYPTSFKEVVACIQKGETVPGIRDIEDKLSVDASALLSDRMKAGEATAAKPWEQLQA</sequence>
<evidence type="ECO:0000256" key="8">
    <source>
        <dbReference type="ARBA" id="ARBA00029691"/>
    </source>
</evidence>
<dbReference type="PANTHER" id="PTHR23058:SF0">
    <property type="entry name" value="PEROXISOMAL MEMBRANE PROTEIN PEX14"/>
    <property type="match status" value="1"/>
</dbReference>
<dbReference type="SUPFAM" id="SSF143503">
    <property type="entry name" value="PUG domain-like"/>
    <property type="match status" value="1"/>
</dbReference>
<dbReference type="GO" id="GO:0016560">
    <property type="term" value="P:protein import into peroxisome matrix, docking"/>
    <property type="evidence" value="ECO:0007669"/>
    <property type="project" value="UniProtKB-UniRule"/>
</dbReference>
<evidence type="ECO:0000256" key="4">
    <source>
        <dbReference type="ARBA" id="ARBA00023010"/>
    </source>
</evidence>
<keyword evidence="18" id="KW-1185">Reference proteome</keyword>
<evidence type="ECO:0000256" key="10">
    <source>
        <dbReference type="RuleBase" id="RU367032"/>
    </source>
</evidence>
<feature type="domain" description="Peroxisome membrane anchor protein Pex14p N-terminal" evidence="14">
    <location>
        <begin position="2"/>
        <end position="46"/>
    </location>
</feature>
<comment type="subcellular location">
    <subcellularLocation>
        <location evidence="9 10">Peroxisome membrane</location>
    </subcellularLocation>
</comment>
<feature type="domain" description="PUB" evidence="15">
    <location>
        <begin position="300"/>
        <end position="356"/>
    </location>
</feature>
<name>A0AAV0SXV7_HYABA</name>
<feature type="compositionally biased region" description="Polar residues" evidence="12">
    <location>
        <begin position="424"/>
        <end position="436"/>
    </location>
</feature>
<dbReference type="InterPro" id="IPR036339">
    <property type="entry name" value="PUB-like_dom_sf"/>
</dbReference>
<dbReference type="InterPro" id="IPR025655">
    <property type="entry name" value="PEX14"/>
</dbReference>
<dbReference type="Proteomes" id="UP001162031">
    <property type="component" value="Unassembled WGS sequence"/>
</dbReference>
<dbReference type="PANTHER" id="PTHR23058">
    <property type="entry name" value="PEROXISOMAL MEMBRANE PROTEIN PEX14"/>
    <property type="match status" value="1"/>
</dbReference>
<evidence type="ECO:0000256" key="2">
    <source>
        <dbReference type="ARBA" id="ARBA00022448"/>
    </source>
</evidence>
<feature type="region of interest" description="Disordered" evidence="12">
    <location>
        <begin position="488"/>
        <end position="527"/>
    </location>
</feature>
<dbReference type="GO" id="GO:0005102">
    <property type="term" value="F:signaling receptor binding"/>
    <property type="evidence" value="ECO:0007669"/>
    <property type="project" value="TreeGrafter"/>
</dbReference>
<dbReference type="InterPro" id="IPR006785">
    <property type="entry name" value="Pex14_N"/>
</dbReference>